<gene>
    <name evidence="3" type="ORF">J2I48_09985</name>
</gene>
<dbReference type="Proteomes" id="UP000664795">
    <property type="component" value="Unassembled WGS sequence"/>
</dbReference>
<dbReference type="SUPFAM" id="SSF54909">
    <property type="entry name" value="Dimeric alpha+beta barrel"/>
    <property type="match status" value="1"/>
</dbReference>
<evidence type="ECO:0000256" key="1">
    <source>
        <dbReference type="SAM" id="Phobius"/>
    </source>
</evidence>
<dbReference type="Pfam" id="PF07876">
    <property type="entry name" value="Dabb"/>
    <property type="match status" value="1"/>
</dbReference>
<reference evidence="3 4" key="1">
    <citation type="submission" date="2021-03" db="EMBL/GenBank/DDBJ databases">
        <title>Fibrella sp. HMF5036 genome sequencing and assembly.</title>
        <authorList>
            <person name="Kang H."/>
            <person name="Kim H."/>
            <person name="Bae S."/>
            <person name="Joh K."/>
        </authorList>
    </citation>
    <scope>NUCLEOTIDE SEQUENCE [LARGE SCALE GENOMIC DNA]</scope>
    <source>
        <strain evidence="3 4">HMF5036</strain>
    </source>
</reference>
<keyword evidence="1" id="KW-1133">Transmembrane helix</keyword>
<sequence length="132" mass="14958">MQRESKGYALIVGLFCILGLLIYGAYSPARKAQKQQIFCFSFVKDVKTQAVEKHMRDFATLKHEIPQVVGYTAGKTFVAGTTNQDYDAMHYLTFQSEEDMKAFAQSEAYKTFVNENKANWAKTLVVNAEIQP</sequence>
<dbReference type="InterPro" id="IPR013097">
    <property type="entry name" value="Dabb"/>
</dbReference>
<protein>
    <submittedName>
        <fullName evidence="3">Dabb family protein</fullName>
    </submittedName>
</protein>
<keyword evidence="4" id="KW-1185">Reference proteome</keyword>
<name>A0A939G5C0_9BACT</name>
<dbReference type="RefSeq" id="WP_207335289.1">
    <property type="nucleotide sequence ID" value="NZ_JAFMYU010000006.1"/>
</dbReference>
<feature type="transmembrane region" description="Helical" evidence="1">
    <location>
        <begin position="7"/>
        <end position="26"/>
    </location>
</feature>
<keyword evidence="1" id="KW-0472">Membrane</keyword>
<keyword evidence="1" id="KW-0812">Transmembrane</keyword>
<evidence type="ECO:0000313" key="3">
    <source>
        <dbReference type="EMBL" id="MBO0931325.1"/>
    </source>
</evidence>
<dbReference type="AlphaFoldDB" id="A0A939G5C0"/>
<evidence type="ECO:0000259" key="2">
    <source>
        <dbReference type="PROSITE" id="PS51502"/>
    </source>
</evidence>
<dbReference type="PROSITE" id="PS51502">
    <property type="entry name" value="S_R_A_B_BARREL"/>
    <property type="match status" value="1"/>
</dbReference>
<dbReference type="Gene3D" id="3.30.70.100">
    <property type="match status" value="1"/>
</dbReference>
<dbReference type="EMBL" id="JAFMYU010000006">
    <property type="protein sequence ID" value="MBO0931325.1"/>
    <property type="molecule type" value="Genomic_DNA"/>
</dbReference>
<proteinExistence type="predicted"/>
<accession>A0A939G5C0</accession>
<evidence type="ECO:0000313" key="4">
    <source>
        <dbReference type="Proteomes" id="UP000664795"/>
    </source>
</evidence>
<comment type="caution">
    <text evidence="3">The sequence shown here is derived from an EMBL/GenBank/DDBJ whole genome shotgun (WGS) entry which is preliminary data.</text>
</comment>
<feature type="domain" description="Stress-response A/B barrel" evidence="2">
    <location>
        <begin position="34"/>
        <end position="128"/>
    </location>
</feature>
<organism evidence="3 4">
    <name type="scientific">Fibrella aquatilis</name>
    <dbReference type="NCBI Taxonomy" id="2817059"/>
    <lineage>
        <taxon>Bacteria</taxon>
        <taxon>Pseudomonadati</taxon>
        <taxon>Bacteroidota</taxon>
        <taxon>Cytophagia</taxon>
        <taxon>Cytophagales</taxon>
        <taxon>Spirosomataceae</taxon>
        <taxon>Fibrella</taxon>
    </lineage>
</organism>
<dbReference type="InterPro" id="IPR011008">
    <property type="entry name" value="Dimeric_a/b-barrel"/>
</dbReference>